<dbReference type="Proteomes" id="UP000185984">
    <property type="component" value="Unassembled WGS sequence"/>
</dbReference>
<evidence type="ECO:0000259" key="11">
    <source>
        <dbReference type="Pfam" id="PF00401"/>
    </source>
</evidence>
<keyword evidence="7 8" id="KW-0066">ATP synthesis</keyword>
<keyword evidence="14" id="KW-1185">Reference proteome</keyword>
<proteinExistence type="inferred from homology"/>
<reference evidence="13 14" key="1">
    <citation type="submission" date="2016-11" db="EMBL/GenBank/DDBJ databases">
        <title>Draft Genome Sequences of Nine Cyanobacterial Strains from Diverse Habitats.</title>
        <authorList>
            <person name="Zhu T."/>
            <person name="Hou S."/>
            <person name="Lu X."/>
            <person name="Hess W.R."/>
        </authorList>
    </citation>
    <scope>NUCLEOTIDE SEQUENCE [LARGE SCALE GENOMIC DNA]</scope>
    <source>
        <strain evidence="13 14">5.2 s.c.1</strain>
    </source>
</reference>
<keyword evidence="6 8" id="KW-0139">CF(1)</keyword>
<keyword evidence="5 8" id="KW-0472">Membrane</keyword>
<protein>
    <recommendedName>
        <fullName evidence="8">ATP synthase epsilon chain</fullName>
    </recommendedName>
    <alternativeName>
        <fullName evidence="8">ATP synthase F1 sector epsilon subunit</fullName>
    </alternativeName>
    <alternativeName>
        <fullName evidence="8">F-ATPase epsilon subunit</fullName>
    </alternativeName>
</protein>
<evidence type="ECO:0000256" key="4">
    <source>
        <dbReference type="ARBA" id="ARBA00023065"/>
    </source>
</evidence>
<evidence type="ECO:0000313" key="14">
    <source>
        <dbReference type="Proteomes" id="UP000185984"/>
    </source>
</evidence>
<comment type="caution">
    <text evidence="13">The sequence shown here is derived from an EMBL/GenBank/DDBJ whole genome shotgun (WGS) entry which is preliminary data.</text>
</comment>
<feature type="domain" description="ATP synthase epsilon subunit C-terminal" evidence="11">
    <location>
        <begin position="87"/>
        <end position="134"/>
    </location>
</feature>
<dbReference type="RefSeq" id="WP_073549854.1">
    <property type="nucleotide sequence ID" value="NZ_CAWMVK010000043.1"/>
</dbReference>
<dbReference type="InterPro" id="IPR020546">
    <property type="entry name" value="ATP_synth_F1_dsu/esu_N"/>
</dbReference>
<dbReference type="NCBIfam" id="NF009977">
    <property type="entry name" value="PRK13442.1"/>
    <property type="match status" value="1"/>
</dbReference>
<keyword evidence="3 8" id="KW-0813">Transport</keyword>
<sequence length="137" mass="14631">MALTVRVVSPDKTVWDATAQEVILPSTTGQLGILSGHAPLLTALDTGVMRVRPSSTEDWVAIALMGGFAEVESDEVTILVNGAERGDKIDLEAARAAYNQAEAKINQIQNASRQEQIQATQALKRARARFQAAGGML</sequence>
<comment type="similarity">
    <text evidence="2 8 9">Belongs to the ATPase epsilon chain family.</text>
</comment>
<dbReference type="Pfam" id="PF00401">
    <property type="entry name" value="ATP-synt_DE"/>
    <property type="match status" value="1"/>
</dbReference>
<dbReference type="NCBIfam" id="TIGR01216">
    <property type="entry name" value="ATP_synt_epsi"/>
    <property type="match status" value="1"/>
</dbReference>
<dbReference type="SUPFAM" id="SSF51344">
    <property type="entry name" value="Epsilon subunit of F1F0-ATP synthase N-terminal domain"/>
    <property type="match status" value="1"/>
</dbReference>
<dbReference type="GO" id="GO:0046933">
    <property type="term" value="F:proton-transporting ATP synthase activity, rotational mechanism"/>
    <property type="evidence" value="ECO:0007669"/>
    <property type="project" value="UniProtKB-UniRule"/>
</dbReference>
<keyword evidence="4 8" id="KW-0406">Ion transport</keyword>
<dbReference type="GO" id="GO:0012505">
    <property type="term" value="C:endomembrane system"/>
    <property type="evidence" value="ECO:0007669"/>
    <property type="project" value="UniProtKB-SubCell"/>
</dbReference>
<dbReference type="EMBL" id="MRCC01000009">
    <property type="protein sequence ID" value="OKH25921.1"/>
    <property type="molecule type" value="Genomic_DNA"/>
</dbReference>
<dbReference type="InterPro" id="IPR001469">
    <property type="entry name" value="ATP_synth_F1_dsu/esu"/>
</dbReference>
<keyword evidence="8" id="KW-0375">Hydrogen ion transport</keyword>
<feature type="domain" description="ATP synthase F1 complex delta/epsilon subunit N-terminal" evidence="12">
    <location>
        <begin position="3"/>
        <end position="83"/>
    </location>
</feature>
<dbReference type="GO" id="GO:0045259">
    <property type="term" value="C:proton-transporting ATP synthase complex"/>
    <property type="evidence" value="ECO:0007669"/>
    <property type="project" value="UniProtKB-KW"/>
</dbReference>
<comment type="subcellular location">
    <subcellularLocation>
        <location evidence="8">Cellular thylakoid membrane</location>
        <topology evidence="8">Peripheral membrane protein</topology>
    </subcellularLocation>
    <subcellularLocation>
        <location evidence="1">Endomembrane system</location>
        <topology evidence="1">Peripheral membrane protein</topology>
    </subcellularLocation>
</comment>
<dbReference type="InterPro" id="IPR036771">
    <property type="entry name" value="ATPsynth_dsu/esu_N"/>
</dbReference>
<dbReference type="GO" id="GO:0005524">
    <property type="term" value="F:ATP binding"/>
    <property type="evidence" value="ECO:0007669"/>
    <property type="project" value="UniProtKB-UniRule"/>
</dbReference>
<dbReference type="InterPro" id="IPR020547">
    <property type="entry name" value="ATP_synth_F1_esu_C"/>
</dbReference>
<name>A0A1U7HQS8_9CHRO</name>
<evidence type="ECO:0000256" key="5">
    <source>
        <dbReference type="ARBA" id="ARBA00023136"/>
    </source>
</evidence>
<evidence type="ECO:0000256" key="1">
    <source>
        <dbReference type="ARBA" id="ARBA00004184"/>
    </source>
</evidence>
<dbReference type="OrthoDB" id="9804110at2"/>
<comment type="function">
    <text evidence="8">Produces ATP from ADP in the presence of a proton gradient across the membrane.</text>
</comment>
<organism evidence="13 14">
    <name type="scientific">Chroogloeocystis siderophila 5.2 s.c.1</name>
    <dbReference type="NCBI Taxonomy" id="247279"/>
    <lineage>
        <taxon>Bacteria</taxon>
        <taxon>Bacillati</taxon>
        <taxon>Cyanobacteriota</taxon>
        <taxon>Cyanophyceae</taxon>
        <taxon>Oscillatoriophycideae</taxon>
        <taxon>Chroococcales</taxon>
        <taxon>Chroococcaceae</taxon>
        <taxon>Chroogloeocystis</taxon>
    </lineage>
</organism>
<keyword evidence="10" id="KW-0175">Coiled coil</keyword>
<dbReference type="HAMAP" id="MF_00530">
    <property type="entry name" value="ATP_synth_epsil_bac"/>
    <property type="match status" value="1"/>
</dbReference>
<dbReference type="CDD" id="cd12152">
    <property type="entry name" value="F1-ATPase_delta"/>
    <property type="match status" value="1"/>
</dbReference>
<evidence type="ECO:0000313" key="13">
    <source>
        <dbReference type="EMBL" id="OKH25921.1"/>
    </source>
</evidence>
<dbReference type="Gene3D" id="1.10.287.540">
    <property type="entry name" value="Helix hairpin bin"/>
    <property type="match status" value="1"/>
</dbReference>
<accession>A0A1U7HQS8</accession>
<evidence type="ECO:0000256" key="3">
    <source>
        <dbReference type="ARBA" id="ARBA00022448"/>
    </source>
</evidence>
<evidence type="ECO:0000256" key="8">
    <source>
        <dbReference type="HAMAP-Rule" id="MF_00530"/>
    </source>
</evidence>
<dbReference type="Gene3D" id="2.60.15.10">
    <property type="entry name" value="F0F1 ATP synthase delta/epsilon subunit, N-terminal"/>
    <property type="match status" value="1"/>
</dbReference>
<comment type="subunit">
    <text evidence="8 9">F-type ATPases have 2 components, CF(1) - the catalytic core - and CF(0) - the membrane proton channel. CF(1) has five subunits: alpha(3), beta(3), gamma(1), delta(1), epsilon(1). CF(0) has three main subunits: a, b and c.</text>
</comment>
<dbReference type="STRING" id="247279.NIES1031_12560"/>
<dbReference type="AlphaFoldDB" id="A0A1U7HQS8"/>
<dbReference type="Pfam" id="PF02823">
    <property type="entry name" value="ATP-synt_DE_N"/>
    <property type="match status" value="1"/>
</dbReference>
<dbReference type="GO" id="GO:0031676">
    <property type="term" value="C:plasma membrane-derived thylakoid membrane"/>
    <property type="evidence" value="ECO:0007669"/>
    <property type="project" value="UniProtKB-SubCell"/>
</dbReference>
<evidence type="ECO:0000256" key="10">
    <source>
        <dbReference type="SAM" id="Coils"/>
    </source>
</evidence>
<dbReference type="PANTHER" id="PTHR13822:SF10">
    <property type="entry name" value="ATP SYNTHASE EPSILON CHAIN, CHLOROPLASTIC"/>
    <property type="match status" value="1"/>
</dbReference>
<gene>
    <name evidence="8" type="primary">atpC</name>
    <name evidence="13" type="ORF">NIES1031_12560</name>
</gene>
<evidence type="ECO:0000259" key="12">
    <source>
        <dbReference type="Pfam" id="PF02823"/>
    </source>
</evidence>
<evidence type="ECO:0000256" key="6">
    <source>
        <dbReference type="ARBA" id="ARBA00023196"/>
    </source>
</evidence>
<dbReference type="PANTHER" id="PTHR13822">
    <property type="entry name" value="ATP SYNTHASE DELTA/EPSILON CHAIN"/>
    <property type="match status" value="1"/>
</dbReference>
<evidence type="ECO:0000256" key="9">
    <source>
        <dbReference type="RuleBase" id="RU003656"/>
    </source>
</evidence>
<keyword evidence="8" id="KW-0793">Thylakoid</keyword>
<feature type="coiled-coil region" evidence="10">
    <location>
        <begin position="91"/>
        <end position="118"/>
    </location>
</feature>
<evidence type="ECO:0000256" key="2">
    <source>
        <dbReference type="ARBA" id="ARBA00005712"/>
    </source>
</evidence>
<evidence type="ECO:0000256" key="7">
    <source>
        <dbReference type="ARBA" id="ARBA00023310"/>
    </source>
</evidence>